<dbReference type="HOGENOM" id="CLU_1618499_0_0_1"/>
<dbReference type="AlphaFoldDB" id="F0UKQ1"/>
<feature type="compositionally biased region" description="Polar residues" evidence="1">
    <location>
        <begin position="41"/>
        <end position="59"/>
    </location>
</feature>
<dbReference type="EMBL" id="DS990639">
    <property type="protein sequence ID" value="EGC46005.1"/>
    <property type="molecule type" value="Genomic_DNA"/>
</dbReference>
<sequence length="164" mass="18253">MVGIFPLDTQMRAVIGAKAFMLSASRPNLAASSNPHFAQVRRSCTSNPGVHSTQPNQGHMSLELKRSSRWCPYIRRAGAGDTADFLEYQPQPHSLQWMIKGAVPEKPLSNIGLFKGPPCFVPAAGFNAPKSIFLRFNLEKYVSKVDPQLESFNEKGRVDHRSRK</sequence>
<feature type="region of interest" description="Disordered" evidence="1">
    <location>
        <begin position="41"/>
        <end position="61"/>
    </location>
</feature>
<evidence type="ECO:0000313" key="2">
    <source>
        <dbReference type="EMBL" id="EGC46005.1"/>
    </source>
</evidence>
<proteinExistence type="predicted"/>
<name>F0UKQ1_AJEC8</name>
<evidence type="ECO:0000256" key="1">
    <source>
        <dbReference type="SAM" id="MobiDB-lite"/>
    </source>
</evidence>
<evidence type="ECO:0000313" key="3">
    <source>
        <dbReference type="Proteomes" id="UP000008142"/>
    </source>
</evidence>
<protein>
    <submittedName>
        <fullName evidence="2">Predicted protein</fullName>
    </submittedName>
</protein>
<accession>F0UKQ1</accession>
<organism evidence="3">
    <name type="scientific">Ajellomyces capsulatus (strain H88)</name>
    <name type="common">Darling's disease fungus</name>
    <name type="synonym">Histoplasma capsulatum</name>
    <dbReference type="NCBI Taxonomy" id="544711"/>
    <lineage>
        <taxon>Eukaryota</taxon>
        <taxon>Fungi</taxon>
        <taxon>Dikarya</taxon>
        <taxon>Ascomycota</taxon>
        <taxon>Pezizomycotina</taxon>
        <taxon>Eurotiomycetes</taxon>
        <taxon>Eurotiomycetidae</taxon>
        <taxon>Onygenales</taxon>
        <taxon>Ajellomycetaceae</taxon>
        <taxon>Histoplasma</taxon>
    </lineage>
</organism>
<reference evidence="3" key="1">
    <citation type="submission" date="2008-07" db="EMBL/GenBank/DDBJ databases">
        <title>Annotation of Ajellomyces capsulatus strain H88.</title>
        <authorList>
            <person name="Champion M."/>
            <person name="Cuomo C."/>
            <person name="Ma L.-J."/>
            <person name="Henn M.R."/>
            <person name="Sil A."/>
            <person name="Goldman B."/>
            <person name="Young S.K."/>
            <person name="Kodira C.D."/>
            <person name="Zeng Q."/>
            <person name="Koehrsen M."/>
            <person name="Alvarado L."/>
            <person name="Berlin A."/>
            <person name="Borenstein D."/>
            <person name="Chen Z."/>
            <person name="Engels R."/>
            <person name="Freedman E."/>
            <person name="Gellesch M."/>
            <person name="Goldberg J."/>
            <person name="Griggs A."/>
            <person name="Gujja S."/>
            <person name="Heiman D."/>
            <person name="Hepburn T."/>
            <person name="Howarth C."/>
            <person name="Jen D."/>
            <person name="Larson L."/>
            <person name="Lewis B."/>
            <person name="Mehta T."/>
            <person name="Park D."/>
            <person name="Pearson M."/>
            <person name="Roberts A."/>
            <person name="Saif S."/>
            <person name="Shea T."/>
            <person name="Shenoy N."/>
            <person name="Sisk P."/>
            <person name="Stolte C."/>
            <person name="Sykes S."/>
            <person name="Walk T."/>
            <person name="White J."/>
            <person name="Yandava C."/>
            <person name="Klein B."/>
            <person name="McEwen J.G."/>
            <person name="Puccia R."/>
            <person name="Goldman G.H."/>
            <person name="Felipe M.S."/>
            <person name="Nino-Vega G."/>
            <person name="San-Blas G."/>
            <person name="Taylor J."/>
            <person name="Mendoza L."/>
            <person name="Galagan J."/>
            <person name="Nusbaum C."/>
            <person name="Birren B."/>
        </authorList>
    </citation>
    <scope>NUCLEOTIDE SEQUENCE [LARGE SCALE GENOMIC DNA]</scope>
    <source>
        <strain evidence="3">H88</strain>
    </source>
</reference>
<dbReference type="Proteomes" id="UP000008142">
    <property type="component" value="Unassembled WGS sequence"/>
</dbReference>
<gene>
    <name evidence="2" type="ORF">HCEG_05220</name>
</gene>